<dbReference type="Pfam" id="PF21278">
    <property type="entry name" value="YlmH_1st"/>
    <property type="match status" value="1"/>
</dbReference>
<dbReference type="Gene3D" id="3.30.70.330">
    <property type="match status" value="1"/>
</dbReference>
<accession>A0ABS4ICW8</accession>
<comment type="caution">
    <text evidence="3">The sequence shown here is derived from an EMBL/GenBank/DDBJ whole genome shotgun (WGS) entry which is preliminary data.</text>
</comment>
<dbReference type="Gene3D" id="3.30.1370.160">
    <property type="match status" value="1"/>
</dbReference>
<evidence type="ECO:0000313" key="3">
    <source>
        <dbReference type="EMBL" id="MBP1968181.1"/>
    </source>
</evidence>
<dbReference type="Gene3D" id="3.10.290.10">
    <property type="entry name" value="RNA-binding S4 domain"/>
    <property type="match status" value="1"/>
</dbReference>
<dbReference type="InterPro" id="IPR012677">
    <property type="entry name" value="Nucleotide-bd_a/b_plait_sf"/>
</dbReference>
<dbReference type="PANTHER" id="PTHR13633">
    <property type="entry name" value="MITOCHONDRIAL TRANSCRIPTION RESCUE FACTOR 1"/>
    <property type="match status" value="1"/>
</dbReference>
<dbReference type="SMART" id="SM00363">
    <property type="entry name" value="S4"/>
    <property type="match status" value="1"/>
</dbReference>
<dbReference type="InterPro" id="IPR048443">
    <property type="entry name" value="RqcP2_N"/>
</dbReference>
<evidence type="ECO:0000313" key="4">
    <source>
        <dbReference type="Proteomes" id="UP001519345"/>
    </source>
</evidence>
<dbReference type="CDD" id="cd00165">
    <property type="entry name" value="S4"/>
    <property type="match status" value="1"/>
</dbReference>
<dbReference type="InterPro" id="IPR040591">
    <property type="entry name" value="RqcP2_RBD"/>
</dbReference>
<dbReference type="SUPFAM" id="SSF55174">
    <property type="entry name" value="Alpha-L RNA-binding motif"/>
    <property type="match status" value="1"/>
</dbReference>
<organism evidence="3 4">
    <name type="scientific">Virgibacillus natechei</name>
    <dbReference type="NCBI Taxonomy" id="1216297"/>
    <lineage>
        <taxon>Bacteria</taxon>
        <taxon>Bacillati</taxon>
        <taxon>Bacillota</taxon>
        <taxon>Bacilli</taxon>
        <taxon>Bacillales</taxon>
        <taxon>Bacillaceae</taxon>
        <taxon>Virgibacillus</taxon>
    </lineage>
</organism>
<gene>
    <name evidence="3" type="ORF">J2Z83_000273</name>
</gene>
<evidence type="ECO:0000256" key="1">
    <source>
        <dbReference type="PROSITE-ProRule" id="PRU00182"/>
    </source>
</evidence>
<dbReference type="EMBL" id="JAGGKX010000001">
    <property type="protein sequence ID" value="MBP1968181.1"/>
    <property type="molecule type" value="Genomic_DNA"/>
</dbReference>
<proteinExistence type="predicted"/>
<dbReference type="Pfam" id="PF17774">
    <property type="entry name" value="YlmH_RBD"/>
    <property type="match status" value="1"/>
</dbReference>
<dbReference type="InterPro" id="IPR002942">
    <property type="entry name" value="S4_RNA-bd"/>
</dbReference>
<keyword evidence="1" id="KW-0694">RNA-binding</keyword>
<dbReference type="Proteomes" id="UP001519345">
    <property type="component" value="Unassembled WGS sequence"/>
</dbReference>
<protein>
    <submittedName>
        <fullName evidence="3">RNA-binding protein YlmH</fullName>
    </submittedName>
</protein>
<keyword evidence="4" id="KW-1185">Reference proteome</keyword>
<dbReference type="PROSITE" id="PS50889">
    <property type="entry name" value="S4"/>
    <property type="match status" value="1"/>
</dbReference>
<dbReference type="Pfam" id="PF01479">
    <property type="entry name" value="S4"/>
    <property type="match status" value="1"/>
</dbReference>
<feature type="domain" description="RNA-binding S4" evidence="2">
    <location>
        <begin position="181"/>
        <end position="243"/>
    </location>
</feature>
<dbReference type="RefSeq" id="WP_209461413.1">
    <property type="nucleotide sequence ID" value="NZ_CP110224.1"/>
</dbReference>
<sequence length="258" mass="29755">MNIYQHFRKEEQPFIDQVLSWIEHVEKSFQIKVTDFLDPREQQIMHVLIGTNSDVRLYQYGGGEHAERKRAIIAPIYEEIEEASYQLILLQAHYQDKFISLEHRDVMGAFLSLGIQRKKLGDIFVGDGTVQIVMADEIAPFVLANLTTIKRAKIKLEEQPFSSFIETEKQWIETDQTVSSLRLDAVVKEIYNVSRKEAADFIKKQQVKVNFKVVDDGKFILQEGDLLSARGKGRSKLVKINGQTKKDKWRITTAILSL</sequence>
<reference evidence="3 4" key="1">
    <citation type="submission" date="2021-03" db="EMBL/GenBank/DDBJ databases">
        <title>Genomic Encyclopedia of Type Strains, Phase IV (KMG-IV): sequencing the most valuable type-strain genomes for metagenomic binning, comparative biology and taxonomic classification.</title>
        <authorList>
            <person name="Goeker M."/>
        </authorList>
    </citation>
    <scope>NUCLEOTIDE SEQUENCE [LARGE SCALE GENOMIC DNA]</scope>
    <source>
        <strain evidence="3 4">DSM 25609</strain>
    </source>
</reference>
<dbReference type="PANTHER" id="PTHR13633:SF3">
    <property type="entry name" value="MITOCHONDRIAL TRANSCRIPTION RESCUE FACTOR 1"/>
    <property type="match status" value="1"/>
</dbReference>
<evidence type="ECO:0000259" key="2">
    <source>
        <dbReference type="SMART" id="SM00363"/>
    </source>
</evidence>
<dbReference type="InterPro" id="IPR036986">
    <property type="entry name" value="S4_RNA-bd_sf"/>
</dbReference>
<name>A0ABS4ICW8_9BACI</name>